<sequence>MPAAVPLENTQILRRQKGANRDSVFRQGAEHYARALKRSGEGLVRFAVDNQRGMPTHAHLSDRILIYSGSAANAGETSLQLKSDGGPR</sequence>
<accession>A0A7J4X026</accession>
<dbReference type="EMBL" id="QUSG01000019">
    <property type="protein sequence ID" value="KAA3522301.1"/>
    <property type="molecule type" value="Genomic_DNA"/>
</dbReference>
<evidence type="ECO:0000313" key="2">
    <source>
        <dbReference type="Proteomes" id="UP000436911"/>
    </source>
</evidence>
<name>A0A7J4X026_AGRVI</name>
<dbReference type="RefSeq" id="WP_139190179.1">
    <property type="nucleotide sequence ID" value="NZ_CP118261.1"/>
</dbReference>
<comment type="caution">
    <text evidence="1">The sequence shown here is derived from an EMBL/GenBank/DDBJ whole genome shotgun (WGS) entry which is preliminary data.</text>
</comment>
<proteinExistence type="predicted"/>
<dbReference type="InterPro" id="IPR046121">
    <property type="entry name" value="DUF6118"/>
</dbReference>
<dbReference type="Pfam" id="PF19613">
    <property type="entry name" value="DUF6118"/>
    <property type="match status" value="1"/>
</dbReference>
<gene>
    <name evidence="1" type="ORF">DXT89_22285</name>
</gene>
<dbReference type="AlphaFoldDB" id="A0A7J4X026"/>
<dbReference type="Proteomes" id="UP000436911">
    <property type="component" value="Unassembled WGS sequence"/>
</dbReference>
<organism evidence="1 2">
    <name type="scientific">Agrobacterium vitis</name>
    <name type="common">Rhizobium vitis</name>
    <dbReference type="NCBI Taxonomy" id="373"/>
    <lineage>
        <taxon>Bacteria</taxon>
        <taxon>Pseudomonadati</taxon>
        <taxon>Pseudomonadota</taxon>
        <taxon>Alphaproteobacteria</taxon>
        <taxon>Hyphomicrobiales</taxon>
        <taxon>Rhizobiaceae</taxon>
        <taxon>Rhizobium/Agrobacterium group</taxon>
        <taxon>Agrobacterium</taxon>
    </lineage>
</organism>
<reference evidence="1 2" key="1">
    <citation type="submission" date="2018-08" db="EMBL/GenBank/DDBJ databases">
        <title>Genome sequencing of Agrobacterium vitis strain ICMP 10754.</title>
        <authorList>
            <person name="Visnovsky S.B."/>
            <person name="Pitman A.R."/>
        </authorList>
    </citation>
    <scope>NUCLEOTIDE SEQUENCE [LARGE SCALE GENOMIC DNA]</scope>
    <source>
        <strain evidence="1 2">ICMP 10754</strain>
    </source>
</reference>
<evidence type="ECO:0000313" key="1">
    <source>
        <dbReference type="EMBL" id="KAA3522301.1"/>
    </source>
</evidence>
<protein>
    <submittedName>
        <fullName evidence="1">Uncharacterized protein</fullName>
    </submittedName>
</protein>